<feature type="region of interest" description="Disordered" evidence="1">
    <location>
        <begin position="76"/>
        <end position="107"/>
    </location>
</feature>
<evidence type="ECO:0000313" key="3">
    <source>
        <dbReference type="Proteomes" id="UP001396334"/>
    </source>
</evidence>
<sequence length="107" mass="12106">MIIGEVSPPINLVTVDRAKDAQNINTVNFLEQNDVEIAMEVRTVNSAGVLFPEMQDFHRRISKKYASMLDLQDKAISTKEKKRRDQAMKRNKRSGKENGILEVDGSS</sequence>
<name>A0ABR2T5N3_9ROSI</name>
<gene>
    <name evidence="2" type="ORF">V6N11_056730</name>
</gene>
<evidence type="ECO:0000256" key="1">
    <source>
        <dbReference type="SAM" id="MobiDB-lite"/>
    </source>
</evidence>
<proteinExistence type="predicted"/>
<dbReference type="Proteomes" id="UP001396334">
    <property type="component" value="Unassembled WGS sequence"/>
</dbReference>
<reference evidence="2 3" key="1">
    <citation type="journal article" date="2024" name="G3 (Bethesda)">
        <title>Genome assembly of Hibiscus sabdariffa L. provides insights into metabolisms of medicinal natural products.</title>
        <authorList>
            <person name="Kim T."/>
        </authorList>
    </citation>
    <scope>NUCLEOTIDE SEQUENCE [LARGE SCALE GENOMIC DNA]</scope>
    <source>
        <strain evidence="2">TK-2024</strain>
        <tissue evidence="2">Old leaves</tissue>
    </source>
</reference>
<keyword evidence="3" id="KW-1185">Reference proteome</keyword>
<accession>A0ABR2T5N3</accession>
<dbReference type="EMBL" id="JBBPBN010000009">
    <property type="protein sequence ID" value="KAK9032467.1"/>
    <property type="molecule type" value="Genomic_DNA"/>
</dbReference>
<protein>
    <submittedName>
        <fullName evidence="2">Uncharacterized protein</fullName>
    </submittedName>
</protein>
<comment type="caution">
    <text evidence="2">The sequence shown here is derived from an EMBL/GenBank/DDBJ whole genome shotgun (WGS) entry which is preliminary data.</text>
</comment>
<evidence type="ECO:0000313" key="2">
    <source>
        <dbReference type="EMBL" id="KAK9032467.1"/>
    </source>
</evidence>
<organism evidence="2 3">
    <name type="scientific">Hibiscus sabdariffa</name>
    <name type="common">roselle</name>
    <dbReference type="NCBI Taxonomy" id="183260"/>
    <lineage>
        <taxon>Eukaryota</taxon>
        <taxon>Viridiplantae</taxon>
        <taxon>Streptophyta</taxon>
        <taxon>Embryophyta</taxon>
        <taxon>Tracheophyta</taxon>
        <taxon>Spermatophyta</taxon>
        <taxon>Magnoliopsida</taxon>
        <taxon>eudicotyledons</taxon>
        <taxon>Gunneridae</taxon>
        <taxon>Pentapetalae</taxon>
        <taxon>rosids</taxon>
        <taxon>malvids</taxon>
        <taxon>Malvales</taxon>
        <taxon>Malvaceae</taxon>
        <taxon>Malvoideae</taxon>
        <taxon>Hibiscus</taxon>
    </lineage>
</organism>
<feature type="compositionally biased region" description="Basic and acidic residues" evidence="1">
    <location>
        <begin position="76"/>
        <end position="88"/>
    </location>
</feature>